<accession>A8P9X1</accession>
<protein>
    <recommendedName>
        <fullName evidence="3">F-box domain-containing protein</fullName>
    </recommendedName>
</protein>
<dbReference type="InParanoid" id="A8P9X1"/>
<dbReference type="Proteomes" id="UP000001861">
    <property type="component" value="Unassembled WGS sequence"/>
</dbReference>
<keyword evidence="2" id="KW-1185">Reference proteome</keyword>
<dbReference type="AlphaFoldDB" id="A8P9X1"/>
<evidence type="ECO:0008006" key="3">
    <source>
        <dbReference type="Google" id="ProtNLM"/>
    </source>
</evidence>
<dbReference type="EMBL" id="AACS02000002">
    <property type="protein sequence ID" value="EAU82008.1"/>
    <property type="molecule type" value="Genomic_DNA"/>
</dbReference>
<dbReference type="OrthoDB" id="2989139at2759"/>
<proteinExistence type="predicted"/>
<evidence type="ECO:0000313" key="1">
    <source>
        <dbReference type="EMBL" id="EAU82008.1"/>
    </source>
</evidence>
<dbReference type="GeneID" id="6016488"/>
<dbReference type="OMA" id="FLESIMV"/>
<gene>
    <name evidence="1" type="ORF">CC1G_09194</name>
</gene>
<dbReference type="RefSeq" id="XP_001839860.1">
    <property type="nucleotide sequence ID" value="XM_001839808.1"/>
</dbReference>
<comment type="caution">
    <text evidence="1">The sequence shown here is derived from an EMBL/GenBank/DDBJ whole genome shotgun (WGS) entry which is preliminary data.</text>
</comment>
<dbReference type="KEGG" id="cci:CC1G_09194"/>
<dbReference type="VEuPathDB" id="FungiDB:CC1G_09194"/>
<reference evidence="1 2" key="1">
    <citation type="journal article" date="2010" name="Proc. Natl. Acad. Sci. U.S.A.">
        <title>Insights into evolution of multicellular fungi from the assembled chromosomes of the mushroom Coprinopsis cinerea (Coprinus cinereus).</title>
        <authorList>
            <person name="Stajich J.E."/>
            <person name="Wilke S.K."/>
            <person name="Ahren D."/>
            <person name="Au C.H."/>
            <person name="Birren B.W."/>
            <person name="Borodovsky M."/>
            <person name="Burns C."/>
            <person name="Canback B."/>
            <person name="Casselton L.A."/>
            <person name="Cheng C.K."/>
            <person name="Deng J."/>
            <person name="Dietrich F.S."/>
            <person name="Fargo D.C."/>
            <person name="Farman M.L."/>
            <person name="Gathman A.C."/>
            <person name="Goldberg J."/>
            <person name="Guigo R."/>
            <person name="Hoegger P.J."/>
            <person name="Hooker J.B."/>
            <person name="Huggins A."/>
            <person name="James T.Y."/>
            <person name="Kamada T."/>
            <person name="Kilaru S."/>
            <person name="Kodira C."/>
            <person name="Kues U."/>
            <person name="Kupfer D."/>
            <person name="Kwan H.S."/>
            <person name="Lomsadze A."/>
            <person name="Li W."/>
            <person name="Lilly W.W."/>
            <person name="Ma L.J."/>
            <person name="Mackey A.J."/>
            <person name="Manning G."/>
            <person name="Martin F."/>
            <person name="Muraguchi H."/>
            <person name="Natvig D.O."/>
            <person name="Palmerini H."/>
            <person name="Ramesh M.A."/>
            <person name="Rehmeyer C.J."/>
            <person name="Roe B.A."/>
            <person name="Shenoy N."/>
            <person name="Stanke M."/>
            <person name="Ter-Hovhannisyan V."/>
            <person name="Tunlid A."/>
            <person name="Velagapudi R."/>
            <person name="Vision T.J."/>
            <person name="Zeng Q."/>
            <person name="Zolan M.E."/>
            <person name="Pukkila P.J."/>
        </authorList>
    </citation>
    <scope>NUCLEOTIDE SEQUENCE [LARGE SCALE GENOMIC DNA]</scope>
    <source>
        <strain evidence="2">Okayama-7 / 130 / ATCC MYA-4618 / FGSC 9003</strain>
    </source>
</reference>
<evidence type="ECO:0000313" key="2">
    <source>
        <dbReference type="Proteomes" id="UP000001861"/>
    </source>
</evidence>
<name>A8P9X1_COPC7</name>
<dbReference type="eggNOG" id="ENOG502R24Y">
    <property type="taxonomic scope" value="Eukaryota"/>
</dbReference>
<sequence length="507" mass="58111">MPPISKLFDEILASIFLLAVSSNRDEGNDISWKRRKLVFTEVVITHVCCQWRDIAIKYSKIWAYFAAAGQSGATKGQVERFKTYLERSRERPLRIMLVFLIGDNMPELKDPVRQLIELAVDNVARWEYVRISNMAPTLELISMQTKMRNQKTPYLRFLDLALTPRHDFPGDLRLSSTEANTLQLGCPNLTWIRLSIDAAILFIPPLTQVTILSLETEEFSQGPPISWKLFTELIQIPAALTALSIGDSCIERPGEWPSKPIDMKHLQHLRWGFDYLGQTPHEASNSAFPAFICNLEAPLLETLFLCRFILPTTVVCGPVPLRMSFPNLHTFRMAGCNNVSGGWIVPFAMASPKVKTIISFSNETDRSLVHYLNHLAEASHSTRLWPQLERLVEFTTSPSVNQYIQFLRPRTFEGRSRITLKVPPGTLKDWRHRHGEELNTLQDMCHELVEWDNVEDSLGYPGTLKPWPRPPDAMCYPRSWYRCDSNSFAVEKFIVRKYFRVQGAADN</sequence>
<organism evidence="1 2">
    <name type="scientific">Coprinopsis cinerea (strain Okayama-7 / 130 / ATCC MYA-4618 / FGSC 9003)</name>
    <name type="common">Inky cap fungus</name>
    <name type="synonym">Hormographiella aspergillata</name>
    <dbReference type="NCBI Taxonomy" id="240176"/>
    <lineage>
        <taxon>Eukaryota</taxon>
        <taxon>Fungi</taxon>
        <taxon>Dikarya</taxon>
        <taxon>Basidiomycota</taxon>
        <taxon>Agaricomycotina</taxon>
        <taxon>Agaricomycetes</taxon>
        <taxon>Agaricomycetidae</taxon>
        <taxon>Agaricales</taxon>
        <taxon>Agaricineae</taxon>
        <taxon>Psathyrellaceae</taxon>
        <taxon>Coprinopsis</taxon>
    </lineage>
</organism>